<dbReference type="Pfam" id="PF07743">
    <property type="entry name" value="HSCB_C"/>
    <property type="match status" value="1"/>
</dbReference>
<dbReference type="InterPro" id="IPR009073">
    <property type="entry name" value="HscB_oligo_C"/>
</dbReference>
<keyword evidence="6" id="KW-0143">Chaperone</keyword>
<dbReference type="InterPro" id="IPR036386">
    <property type="entry name" value="HscB_C_sf"/>
</dbReference>
<proteinExistence type="inferred from homology"/>
<dbReference type="Gene3D" id="1.10.287.110">
    <property type="entry name" value="DnaJ domain"/>
    <property type="match status" value="1"/>
</dbReference>
<gene>
    <name evidence="8" type="ORF">Sangu_1395900</name>
</gene>
<dbReference type="FunFam" id="1.20.1280.20:FF:000002">
    <property type="entry name" value="HscB mitochondrial iron-sulfur cluster co-chaperone"/>
    <property type="match status" value="1"/>
</dbReference>
<reference evidence="8" key="2">
    <citation type="journal article" date="2024" name="Plant">
        <title>Genomic evolution and insights into agronomic trait innovations of Sesamum species.</title>
        <authorList>
            <person name="Miao H."/>
            <person name="Wang L."/>
            <person name="Qu L."/>
            <person name="Liu H."/>
            <person name="Sun Y."/>
            <person name="Le M."/>
            <person name="Wang Q."/>
            <person name="Wei S."/>
            <person name="Zheng Y."/>
            <person name="Lin W."/>
            <person name="Duan Y."/>
            <person name="Cao H."/>
            <person name="Xiong S."/>
            <person name="Wang X."/>
            <person name="Wei L."/>
            <person name="Li C."/>
            <person name="Ma Q."/>
            <person name="Ju M."/>
            <person name="Zhao R."/>
            <person name="Li G."/>
            <person name="Mu C."/>
            <person name="Tian Q."/>
            <person name="Mei H."/>
            <person name="Zhang T."/>
            <person name="Gao T."/>
            <person name="Zhang H."/>
        </authorList>
    </citation>
    <scope>NUCLEOTIDE SEQUENCE</scope>
    <source>
        <strain evidence="8">G01</strain>
    </source>
</reference>
<evidence type="ECO:0000259" key="7">
    <source>
        <dbReference type="Pfam" id="PF07743"/>
    </source>
</evidence>
<evidence type="ECO:0000256" key="3">
    <source>
        <dbReference type="ARBA" id="ARBA00010476"/>
    </source>
</evidence>
<organism evidence="8">
    <name type="scientific">Sesamum angustifolium</name>
    <dbReference type="NCBI Taxonomy" id="2727405"/>
    <lineage>
        <taxon>Eukaryota</taxon>
        <taxon>Viridiplantae</taxon>
        <taxon>Streptophyta</taxon>
        <taxon>Embryophyta</taxon>
        <taxon>Tracheophyta</taxon>
        <taxon>Spermatophyta</taxon>
        <taxon>Magnoliopsida</taxon>
        <taxon>eudicotyledons</taxon>
        <taxon>Gunneridae</taxon>
        <taxon>Pentapetalae</taxon>
        <taxon>asterids</taxon>
        <taxon>lamiids</taxon>
        <taxon>Lamiales</taxon>
        <taxon>Pedaliaceae</taxon>
        <taxon>Sesamum</taxon>
    </lineage>
</organism>
<dbReference type="EMBL" id="JACGWK010000008">
    <property type="protein sequence ID" value="KAL0338738.1"/>
    <property type="molecule type" value="Genomic_DNA"/>
</dbReference>
<evidence type="ECO:0000256" key="2">
    <source>
        <dbReference type="ARBA" id="ARBA00004496"/>
    </source>
</evidence>
<evidence type="ECO:0000313" key="8">
    <source>
        <dbReference type="EMBL" id="KAL0338738.1"/>
    </source>
</evidence>
<comment type="caution">
    <text evidence="8">The sequence shown here is derived from an EMBL/GenBank/DDBJ whole genome shotgun (WGS) entry which is preliminary data.</text>
</comment>
<dbReference type="GO" id="GO:0051259">
    <property type="term" value="P:protein complex oligomerization"/>
    <property type="evidence" value="ECO:0007669"/>
    <property type="project" value="InterPro"/>
</dbReference>
<evidence type="ECO:0000256" key="6">
    <source>
        <dbReference type="ARBA" id="ARBA00023186"/>
    </source>
</evidence>
<dbReference type="NCBIfam" id="TIGR00714">
    <property type="entry name" value="hscB"/>
    <property type="match status" value="1"/>
</dbReference>
<dbReference type="InterPro" id="IPR036869">
    <property type="entry name" value="J_dom_sf"/>
</dbReference>
<keyword evidence="4" id="KW-0963">Cytoplasm</keyword>
<sequence length="132" mass="15330">MQAVTIQFDYGKREREYAAEQSARVIDAYRTLADPLLRAIYIVKLEGVHVDEEERITDPELLAEVMELREAVDEAEDTRALNEIQAQLQEKLGYWSDAFDDAYAHGNYEDALASIRRITYYKRANEEIVKKL</sequence>
<feature type="domain" description="Co-chaperone HscB C-terminal oligomerisation" evidence="7">
    <location>
        <begin position="58"/>
        <end position="128"/>
    </location>
</feature>
<reference evidence="8" key="1">
    <citation type="submission" date="2020-06" db="EMBL/GenBank/DDBJ databases">
        <authorList>
            <person name="Li T."/>
            <person name="Hu X."/>
            <person name="Zhang T."/>
            <person name="Song X."/>
            <person name="Zhang H."/>
            <person name="Dai N."/>
            <person name="Sheng W."/>
            <person name="Hou X."/>
            <person name="Wei L."/>
        </authorList>
    </citation>
    <scope>NUCLEOTIDE SEQUENCE</scope>
    <source>
        <strain evidence="8">G01</strain>
        <tissue evidence="8">Leaf</tissue>
    </source>
</reference>
<evidence type="ECO:0000256" key="1">
    <source>
        <dbReference type="ARBA" id="ARBA00004173"/>
    </source>
</evidence>
<dbReference type="PANTHER" id="PTHR14021:SF15">
    <property type="entry name" value="IRON-SULFUR CLUSTER CO-CHAPERONE PROTEIN HSCB"/>
    <property type="match status" value="1"/>
</dbReference>
<dbReference type="InterPro" id="IPR004640">
    <property type="entry name" value="HscB"/>
</dbReference>
<dbReference type="SUPFAM" id="SSF47144">
    <property type="entry name" value="HSC20 (HSCB), C-terminal oligomerisation domain"/>
    <property type="match status" value="1"/>
</dbReference>
<dbReference type="Gene3D" id="1.20.1280.20">
    <property type="entry name" value="HscB, C-terminal domain"/>
    <property type="match status" value="1"/>
</dbReference>
<dbReference type="GO" id="GO:0001671">
    <property type="term" value="F:ATPase activator activity"/>
    <property type="evidence" value="ECO:0007669"/>
    <property type="project" value="InterPro"/>
</dbReference>
<dbReference type="GO" id="GO:0005739">
    <property type="term" value="C:mitochondrion"/>
    <property type="evidence" value="ECO:0007669"/>
    <property type="project" value="UniProtKB-SubCell"/>
</dbReference>
<evidence type="ECO:0000256" key="5">
    <source>
        <dbReference type="ARBA" id="ARBA00023128"/>
    </source>
</evidence>
<evidence type="ECO:0000256" key="4">
    <source>
        <dbReference type="ARBA" id="ARBA00022490"/>
    </source>
</evidence>
<comment type="similarity">
    <text evidence="3">Belongs to the HscB family.</text>
</comment>
<comment type="subcellular location">
    <subcellularLocation>
        <location evidence="2">Cytoplasm</location>
    </subcellularLocation>
    <subcellularLocation>
        <location evidence="1">Mitochondrion</location>
    </subcellularLocation>
</comment>
<dbReference type="PANTHER" id="PTHR14021">
    <property type="entry name" value="IRON-SULFUR CLUSTER CO-CHAPERONE PROTEIN HSCB"/>
    <property type="match status" value="1"/>
</dbReference>
<name>A0AAW2N6S0_9LAMI</name>
<dbReference type="GO" id="GO:0044571">
    <property type="term" value="P:[2Fe-2S] cluster assembly"/>
    <property type="evidence" value="ECO:0007669"/>
    <property type="project" value="InterPro"/>
</dbReference>
<accession>A0AAW2N6S0</accession>
<keyword evidence="5" id="KW-0496">Mitochondrion</keyword>
<dbReference type="AlphaFoldDB" id="A0AAW2N6S0"/>
<dbReference type="GO" id="GO:0051087">
    <property type="term" value="F:protein-folding chaperone binding"/>
    <property type="evidence" value="ECO:0007669"/>
    <property type="project" value="InterPro"/>
</dbReference>
<protein>
    <submittedName>
        <fullName evidence="8">Iron-sulfur cluster co-chaperone protein HscB</fullName>
    </submittedName>
</protein>